<dbReference type="RefSeq" id="WP_154724755.1">
    <property type="nucleotide sequence ID" value="NZ_CBTK010000066.1"/>
</dbReference>
<evidence type="ECO:0008006" key="3">
    <source>
        <dbReference type="Google" id="ProtNLM"/>
    </source>
</evidence>
<dbReference type="Proteomes" id="UP000019184">
    <property type="component" value="Unassembled WGS sequence"/>
</dbReference>
<comment type="caution">
    <text evidence="1">The sequence shown here is derived from an EMBL/GenBank/DDBJ whole genome shotgun (WGS) entry which is preliminary data.</text>
</comment>
<dbReference type="EMBL" id="CBTK010000066">
    <property type="protein sequence ID" value="CDH44235.1"/>
    <property type="molecule type" value="Genomic_DNA"/>
</dbReference>
<organism evidence="1 2">
    <name type="scientific">Candidatus Contendobacter odensis Run_B_J11</name>
    <dbReference type="NCBI Taxonomy" id="1400861"/>
    <lineage>
        <taxon>Bacteria</taxon>
        <taxon>Pseudomonadati</taxon>
        <taxon>Pseudomonadota</taxon>
        <taxon>Gammaproteobacteria</taxon>
        <taxon>Candidatus Competibacteraceae</taxon>
        <taxon>Candidatus Contendibacter</taxon>
    </lineage>
</organism>
<dbReference type="AlphaFoldDB" id="A0A7U7J3J4"/>
<keyword evidence="2" id="KW-1185">Reference proteome</keyword>
<sequence>MIADLKPYPEYKESGLPWLGQVPEHWEVRRMKLLIREIDARSKTGKEQLLRVSRV</sequence>
<dbReference type="OrthoDB" id="9798929at2"/>
<evidence type="ECO:0000313" key="1">
    <source>
        <dbReference type="EMBL" id="CDH44235.1"/>
    </source>
</evidence>
<protein>
    <recommendedName>
        <fullName evidence="3">Restriction endonuclease subunit S</fullName>
    </recommendedName>
</protein>
<name>A0A7U7J3J4_9GAMM</name>
<accession>A0A7U7J3J4</accession>
<dbReference type="SUPFAM" id="SSF116734">
    <property type="entry name" value="DNA methylase specificity domain"/>
    <property type="match status" value="1"/>
</dbReference>
<gene>
    <name evidence="1" type="ORF">BN874_1580023</name>
</gene>
<proteinExistence type="predicted"/>
<evidence type="ECO:0000313" key="2">
    <source>
        <dbReference type="Proteomes" id="UP000019184"/>
    </source>
</evidence>
<reference evidence="1 2" key="1">
    <citation type="journal article" date="2014" name="ISME J.">
        <title>Candidatus Competibacter-lineage genomes retrieved from metagenomes reveal functional metabolic diversity.</title>
        <authorList>
            <person name="McIlroy S.J."/>
            <person name="Albertsen M."/>
            <person name="Andresen E.K."/>
            <person name="Saunders A.M."/>
            <person name="Kristiansen R."/>
            <person name="Stokholm-Bjerregaard M."/>
            <person name="Nielsen K.L."/>
            <person name="Nielsen P.H."/>
        </authorList>
    </citation>
    <scope>NUCLEOTIDE SEQUENCE [LARGE SCALE GENOMIC DNA]</scope>
    <source>
        <strain evidence="1 2">Run_B_J11</strain>
    </source>
</reference>